<evidence type="ECO:0000313" key="2">
    <source>
        <dbReference type="EMBL" id="BDZ52821.1"/>
    </source>
</evidence>
<feature type="region of interest" description="Disordered" evidence="1">
    <location>
        <begin position="98"/>
        <end position="206"/>
    </location>
</feature>
<protein>
    <submittedName>
        <fullName evidence="2">Uncharacterized protein</fullName>
    </submittedName>
</protein>
<sequence>MTKNARRKKSVRKRAADAGTTFSAAQDNSHLDGGLVFLTVPRDAAPSEPLPIDPSSPLFVDYLGLLRETRDVEATPFEQPAEMSVLIAEARARIAARGPHPWCTRTSPSTRRASKPSPGASARSSSRPRRARSDARPTCSLRGIVSTPWQSGTPPTERLSRPPCATRRLHPQPRTAPGARGSGMGEPDEDVRFGAARNARYFPLQT</sequence>
<organism evidence="2 3">
    <name type="scientific">Frondihabitans sucicola</name>
    <dbReference type="NCBI Taxonomy" id="1268041"/>
    <lineage>
        <taxon>Bacteria</taxon>
        <taxon>Bacillati</taxon>
        <taxon>Actinomycetota</taxon>
        <taxon>Actinomycetes</taxon>
        <taxon>Micrococcales</taxon>
        <taxon>Microbacteriaceae</taxon>
        <taxon>Frondihabitans</taxon>
    </lineage>
</organism>
<keyword evidence="2" id="KW-0614">Plasmid</keyword>
<dbReference type="RefSeq" id="WP_286347104.1">
    <property type="nucleotide sequence ID" value="NZ_AP027733.1"/>
</dbReference>
<reference evidence="3" key="1">
    <citation type="journal article" date="2019" name="Int. J. Syst. Evol. Microbiol.">
        <title>The Global Catalogue of Microorganisms (GCM) 10K type strain sequencing project: providing services to taxonomists for standard genome sequencing and annotation.</title>
        <authorList>
            <consortium name="The Broad Institute Genomics Platform"/>
            <consortium name="The Broad Institute Genome Sequencing Center for Infectious Disease"/>
            <person name="Wu L."/>
            <person name="Ma J."/>
        </authorList>
    </citation>
    <scope>NUCLEOTIDE SEQUENCE [LARGE SCALE GENOMIC DNA]</scope>
    <source>
        <strain evidence="3">NBRC 108728</strain>
    </source>
</reference>
<proteinExistence type="predicted"/>
<gene>
    <name evidence="2" type="ORF">GCM10025867_50620</name>
</gene>
<feature type="compositionally biased region" description="Low complexity" evidence="1">
    <location>
        <begin position="115"/>
        <end position="125"/>
    </location>
</feature>
<dbReference type="EMBL" id="AP027733">
    <property type="protein sequence ID" value="BDZ52821.1"/>
    <property type="molecule type" value="Genomic_DNA"/>
</dbReference>
<evidence type="ECO:0000256" key="1">
    <source>
        <dbReference type="SAM" id="MobiDB-lite"/>
    </source>
</evidence>
<dbReference type="Proteomes" id="UP001321486">
    <property type="component" value="Plasmid pNBRC108728a"/>
</dbReference>
<evidence type="ECO:0000313" key="3">
    <source>
        <dbReference type="Proteomes" id="UP001321486"/>
    </source>
</evidence>
<name>A0ABM8GWH5_9MICO</name>
<keyword evidence="3" id="KW-1185">Reference proteome</keyword>
<feature type="region of interest" description="Disordered" evidence="1">
    <location>
        <begin position="1"/>
        <end position="28"/>
    </location>
</feature>
<accession>A0ABM8GWH5</accession>
<feature type="compositionally biased region" description="Basic residues" evidence="1">
    <location>
        <begin position="1"/>
        <end position="13"/>
    </location>
</feature>
<geneLocation type="plasmid" evidence="2 3">
    <name>pNBRC108728a</name>
</geneLocation>